<feature type="domain" description="UDP-3-O-[3-hydroxymyristoyl] glucosamine N-acyltransferase non-repeat region" evidence="8">
    <location>
        <begin position="22"/>
        <end position="91"/>
    </location>
</feature>
<evidence type="ECO:0000313" key="12">
    <source>
        <dbReference type="Proteomes" id="UP000189956"/>
    </source>
</evidence>
<dbReference type="InterPro" id="IPR011004">
    <property type="entry name" value="Trimer_LpxA-like_sf"/>
</dbReference>
<evidence type="ECO:0000256" key="1">
    <source>
        <dbReference type="ARBA" id="ARBA00022516"/>
    </source>
</evidence>
<evidence type="ECO:0000256" key="4">
    <source>
        <dbReference type="ARBA" id="ARBA00022737"/>
    </source>
</evidence>
<dbReference type="AlphaFoldDB" id="A0A0A2EP67"/>
<keyword evidence="4 7" id="KW-0677">Repeat</keyword>
<dbReference type="InterPro" id="IPR001451">
    <property type="entry name" value="Hexapep"/>
</dbReference>
<organism evidence="9 11">
    <name type="scientific">Porphyromonas cangingivalis</name>
    <dbReference type="NCBI Taxonomy" id="36874"/>
    <lineage>
        <taxon>Bacteria</taxon>
        <taxon>Pseudomonadati</taxon>
        <taxon>Bacteroidota</taxon>
        <taxon>Bacteroidia</taxon>
        <taxon>Bacteroidales</taxon>
        <taxon>Porphyromonadaceae</taxon>
        <taxon>Porphyromonas</taxon>
    </lineage>
</organism>
<evidence type="ECO:0000313" key="9">
    <source>
        <dbReference type="EMBL" id="KGN79467.1"/>
    </source>
</evidence>
<comment type="subunit">
    <text evidence="7">Homotrimer.</text>
</comment>
<dbReference type="Proteomes" id="UP000030125">
    <property type="component" value="Unassembled WGS sequence"/>
</dbReference>
<gene>
    <name evidence="7" type="primary">lpxD</name>
    <name evidence="9" type="ORF">HQ35_07890</name>
    <name evidence="10" type="ORF">SAMN02745205_00489</name>
</gene>
<dbReference type="GO" id="GO:0016410">
    <property type="term" value="F:N-acyltransferase activity"/>
    <property type="evidence" value="ECO:0007669"/>
    <property type="project" value="InterPro"/>
</dbReference>
<dbReference type="EC" id="2.3.1.191" evidence="7"/>
<dbReference type="InterPro" id="IPR007691">
    <property type="entry name" value="LpxD"/>
</dbReference>
<proteinExistence type="inferred from homology"/>
<evidence type="ECO:0000256" key="6">
    <source>
        <dbReference type="ARBA" id="ARBA00023315"/>
    </source>
</evidence>
<sequence length="349" mass="37197">MLKFTAQQIADYLQGTVEGNPDIQLTDIGKIEEGSAEQLTFLSNMNYEPHVYTTKCGAVLVSKDFTPTKPVTATLIRVEDAYSALAQLLKLREEAMRPEPGISHLAFVDPSAEVGKDVYIAPFAVIQKNAKIGDRTMVMEGAFVGQNARVGEGCILYQHVTVCSDSIIGPKCILHSGAVIGADGFGFAPTAEGYDKIPQNGNVVLEDNVEVGANTCIDRAVIGSTIIRKGAKLDNLVQIAHNSEVGEHTVMAAQSGIAGSVKIGRWNRMGGQVGIAGHLTTADNVTFAAQSGVLSSIKTEGITVFGTPSQPHMRAMKAAAIYSRLPELSREIDALRKEIESLKAALAEK</sequence>
<dbReference type="PANTHER" id="PTHR43378:SF2">
    <property type="entry name" value="UDP-3-O-ACYLGLUCOSAMINE N-ACYLTRANSFERASE 1, MITOCHONDRIAL-RELATED"/>
    <property type="match status" value="1"/>
</dbReference>
<evidence type="ECO:0000256" key="7">
    <source>
        <dbReference type="HAMAP-Rule" id="MF_00523"/>
    </source>
</evidence>
<evidence type="ECO:0000256" key="3">
    <source>
        <dbReference type="ARBA" id="ARBA00022679"/>
    </source>
</evidence>
<keyword evidence="2 7" id="KW-0441">Lipid A biosynthesis</keyword>
<dbReference type="HAMAP" id="MF_00523">
    <property type="entry name" value="LpxD"/>
    <property type="match status" value="1"/>
</dbReference>
<protein>
    <recommendedName>
        <fullName evidence="7">UDP-3-O-acylglucosamine N-acyltransferase</fullName>
        <ecNumber evidence="7">2.3.1.191</ecNumber>
    </recommendedName>
</protein>
<accession>A0A0A2EP67</accession>
<comment type="pathway">
    <text evidence="7">Bacterial outer membrane biogenesis; LPS lipid A biosynthesis.</text>
</comment>
<evidence type="ECO:0000256" key="2">
    <source>
        <dbReference type="ARBA" id="ARBA00022556"/>
    </source>
</evidence>
<comment type="similarity">
    <text evidence="7">Belongs to the transferase hexapeptide repeat family. LpxD subfamily.</text>
</comment>
<dbReference type="Gene3D" id="2.160.10.10">
    <property type="entry name" value="Hexapeptide repeat proteins"/>
    <property type="match status" value="1"/>
</dbReference>
<dbReference type="PANTHER" id="PTHR43378">
    <property type="entry name" value="UDP-3-O-ACYLGLUCOSAMINE N-ACYLTRANSFERASE"/>
    <property type="match status" value="1"/>
</dbReference>
<evidence type="ECO:0000256" key="5">
    <source>
        <dbReference type="ARBA" id="ARBA00023098"/>
    </source>
</evidence>
<dbReference type="OrthoDB" id="9784739at2"/>
<keyword evidence="1 7" id="KW-0444">Lipid biosynthesis</keyword>
<feature type="active site" description="Proton acceptor" evidence="7">
    <location>
        <position position="241"/>
    </location>
</feature>
<dbReference type="STRING" id="36874.HQ34_02625"/>
<keyword evidence="11" id="KW-1185">Reference proteome</keyword>
<comment type="function">
    <text evidence="7">Catalyzes the N-acylation of UDP-3-O-acylglucosamine using 3-hydroxyacyl-ACP as the acyl donor. Is involved in the biosynthesis of lipid A, a phosphorylated glycolipid that anchors the lipopolysaccharide to the outer membrane of the cell.</text>
</comment>
<keyword evidence="3 7" id="KW-0808">Transferase</keyword>
<reference evidence="10 12" key="2">
    <citation type="submission" date="2017-02" db="EMBL/GenBank/DDBJ databases">
        <authorList>
            <person name="Peterson S.W."/>
        </authorList>
    </citation>
    <scope>NUCLEOTIDE SEQUENCE [LARGE SCALE GENOMIC DNA]</scope>
    <source>
        <strain evidence="10 12">ATCC 700135</strain>
    </source>
</reference>
<name>A0A0A2EP67_PORCN</name>
<evidence type="ECO:0000259" key="8">
    <source>
        <dbReference type="Pfam" id="PF04613"/>
    </source>
</evidence>
<dbReference type="NCBIfam" id="TIGR01853">
    <property type="entry name" value="lipid_A_lpxD"/>
    <property type="match status" value="1"/>
</dbReference>
<dbReference type="SUPFAM" id="SSF51161">
    <property type="entry name" value="Trimeric LpxA-like enzymes"/>
    <property type="match status" value="1"/>
</dbReference>
<dbReference type="InterPro" id="IPR020573">
    <property type="entry name" value="UDP_GlcNAc_AcTrfase_non-rep"/>
</dbReference>
<dbReference type="eggNOG" id="COG1044">
    <property type="taxonomic scope" value="Bacteria"/>
</dbReference>
<reference evidence="9 11" key="1">
    <citation type="submission" date="2014-08" db="EMBL/GenBank/DDBJ databases">
        <title>Porphyromonas cangingivalis strain:COT-109_OH1386 Genome sequencing.</title>
        <authorList>
            <person name="Wallis C."/>
            <person name="Deusch O."/>
            <person name="O'Flynn C."/>
            <person name="Davis I."/>
            <person name="Jospin G."/>
            <person name="Darling A.E."/>
            <person name="Coil D.A."/>
            <person name="Alexiev A."/>
            <person name="Horsfall A."/>
            <person name="Kirkwood N."/>
            <person name="Harris S."/>
            <person name="Eisen J.A."/>
        </authorList>
    </citation>
    <scope>NUCLEOTIDE SEQUENCE [LARGE SCALE GENOMIC DNA]</scope>
    <source>
        <strain evidence="11">COT-109 OH1386</strain>
        <strain evidence="9">COT-109_OH1386</strain>
    </source>
</reference>
<dbReference type="Pfam" id="PF00132">
    <property type="entry name" value="Hexapep"/>
    <property type="match status" value="1"/>
</dbReference>
<dbReference type="CDD" id="cd03352">
    <property type="entry name" value="LbH_LpxD"/>
    <property type="match status" value="1"/>
</dbReference>
<dbReference type="EMBL" id="JQJD01000050">
    <property type="protein sequence ID" value="KGN79467.1"/>
    <property type="molecule type" value="Genomic_DNA"/>
</dbReference>
<dbReference type="UniPathway" id="UPA00973"/>
<dbReference type="RefSeq" id="WP_036852285.1">
    <property type="nucleotide sequence ID" value="NZ_FUWL01000004.1"/>
</dbReference>
<evidence type="ECO:0000313" key="11">
    <source>
        <dbReference type="Proteomes" id="UP000030125"/>
    </source>
</evidence>
<keyword evidence="5 7" id="KW-0443">Lipid metabolism</keyword>
<dbReference type="GO" id="GO:0009245">
    <property type="term" value="P:lipid A biosynthetic process"/>
    <property type="evidence" value="ECO:0007669"/>
    <property type="project" value="UniProtKB-UniRule"/>
</dbReference>
<comment type="catalytic activity">
    <reaction evidence="7">
        <text>a UDP-3-O-[(3R)-3-hydroxyacyl]-alpha-D-glucosamine + a (3R)-hydroxyacyl-[ACP] = a UDP-2-N,3-O-bis[(3R)-3-hydroxyacyl]-alpha-D-glucosamine + holo-[ACP] + H(+)</text>
        <dbReference type="Rhea" id="RHEA:53836"/>
        <dbReference type="Rhea" id="RHEA-COMP:9685"/>
        <dbReference type="Rhea" id="RHEA-COMP:9945"/>
        <dbReference type="ChEBI" id="CHEBI:15378"/>
        <dbReference type="ChEBI" id="CHEBI:64479"/>
        <dbReference type="ChEBI" id="CHEBI:78827"/>
        <dbReference type="ChEBI" id="CHEBI:137740"/>
        <dbReference type="ChEBI" id="CHEBI:137748"/>
        <dbReference type="EC" id="2.3.1.191"/>
    </reaction>
</comment>
<dbReference type="GO" id="GO:0016020">
    <property type="term" value="C:membrane"/>
    <property type="evidence" value="ECO:0007669"/>
    <property type="project" value="GOC"/>
</dbReference>
<keyword evidence="6 7" id="KW-0012">Acyltransferase</keyword>
<dbReference type="GO" id="GO:0103118">
    <property type="term" value="F:UDP-3-O-[(3R)-3-hydroxyacyl]-glucosamine N-acyltransferase activity"/>
    <property type="evidence" value="ECO:0007669"/>
    <property type="project" value="UniProtKB-EC"/>
</dbReference>
<dbReference type="Proteomes" id="UP000189956">
    <property type="component" value="Unassembled WGS sequence"/>
</dbReference>
<evidence type="ECO:0000313" key="10">
    <source>
        <dbReference type="EMBL" id="SJZ35936.1"/>
    </source>
</evidence>
<dbReference type="Pfam" id="PF04613">
    <property type="entry name" value="LpxD"/>
    <property type="match status" value="1"/>
</dbReference>
<dbReference type="Gene3D" id="3.40.1390.10">
    <property type="entry name" value="MurE/MurF, N-terminal domain"/>
    <property type="match status" value="1"/>
</dbReference>
<dbReference type="NCBIfam" id="NF002060">
    <property type="entry name" value="PRK00892.1"/>
    <property type="match status" value="1"/>
</dbReference>
<dbReference type="EMBL" id="FUWL01000004">
    <property type="protein sequence ID" value="SJZ35936.1"/>
    <property type="molecule type" value="Genomic_DNA"/>
</dbReference>